<evidence type="ECO:0000256" key="9">
    <source>
        <dbReference type="ARBA" id="ARBA00022982"/>
    </source>
</evidence>
<evidence type="ECO:0000256" key="5">
    <source>
        <dbReference type="ARBA" id="ARBA00022617"/>
    </source>
</evidence>
<dbReference type="SUPFAM" id="SSF81442">
    <property type="entry name" value="Cytochrome c oxidase subunit I-like"/>
    <property type="match status" value="1"/>
</dbReference>
<evidence type="ECO:0000313" key="15">
    <source>
        <dbReference type="EMBL" id="ARP97792.1"/>
    </source>
</evidence>
<reference evidence="15 16" key="1">
    <citation type="submission" date="2017-05" db="EMBL/GenBank/DDBJ databases">
        <title>Full genome sequence of Pseudorhodoplanes sinuspersici.</title>
        <authorList>
            <person name="Dastgheib S.M.M."/>
            <person name="Shavandi M."/>
            <person name="Tirandaz H."/>
        </authorList>
    </citation>
    <scope>NUCLEOTIDE SEQUENCE [LARGE SCALE GENOMIC DNA]</scope>
    <source>
        <strain evidence="15 16">RIPI110</strain>
    </source>
</reference>
<keyword evidence="5 14" id="KW-0349">Heme</keyword>
<evidence type="ECO:0000313" key="16">
    <source>
        <dbReference type="Proteomes" id="UP000194137"/>
    </source>
</evidence>
<dbReference type="GO" id="GO:0022904">
    <property type="term" value="P:respiratory electron transport chain"/>
    <property type="evidence" value="ECO:0007669"/>
    <property type="project" value="TreeGrafter"/>
</dbReference>
<evidence type="ECO:0000256" key="7">
    <source>
        <dbReference type="ARBA" id="ARBA00022692"/>
    </source>
</evidence>
<dbReference type="FunFam" id="1.20.210.10:FF:000002">
    <property type="entry name" value="Cytochrome o ubiquinol oxidase, subunit I"/>
    <property type="match status" value="1"/>
</dbReference>
<dbReference type="GO" id="GO:0020037">
    <property type="term" value="F:heme binding"/>
    <property type="evidence" value="ECO:0007669"/>
    <property type="project" value="InterPro"/>
</dbReference>
<proteinExistence type="inferred from homology"/>
<keyword evidence="6 14" id="KW-0679">Respiratory chain</keyword>
<dbReference type="Pfam" id="PF00115">
    <property type="entry name" value="COX1"/>
    <property type="match status" value="1"/>
</dbReference>
<evidence type="ECO:0000256" key="3">
    <source>
        <dbReference type="ARBA" id="ARBA00022448"/>
    </source>
</evidence>
<dbReference type="GO" id="GO:0015990">
    <property type="term" value="P:electron transport coupled proton transport"/>
    <property type="evidence" value="ECO:0007669"/>
    <property type="project" value="TreeGrafter"/>
</dbReference>
<keyword evidence="7 14" id="KW-0812">Transmembrane</keyword>
<dbReference type="GO" id="GO:0016682">
    <property type="term" value="F:oxidoreductase activity, acting on diphenols and related substances as donors, oxygen as acceptor"/>
    <property type="evidence" value="ECO:0007669"/>
    <property type="project" value="InterPro"/>
</dbReference>
<dbReference type="Gene3D" id="1.20.210.10">
    <property type="entry name" value="Cytochrome c oxidase-like, subunit I domain"/>
    <property type="match status" value="1"/>
</dbReference>
<keyword evidence="4" id="KW-1003">Cell membrane</keyword>
<evidence type="ECO:0000256" key="14">
    <source>
        <dbReference type="RuleBase" id="RU000370"/>
    </source>
</evidence>
<dbReference type="InterPro" id="IPR023616">
    <property type="entry name" value="Cyt_c_oxase-like_su1_dom"/>
</dbReference>
<evidence type="ECO:0000256" key="8">
    <source>
        <dbReference type="ARBA" id="ARBA00022723"/>
    </source>
</evidence>
<dbReference type="GO" id="GO:0009060">
    <property type="term" value="P:aerobic respiration"/>
    <property type="evidence" value="ECO:0007669"/>
    <property type="project" value="InterPro"/>
</dbReference>
<name>A0A1W6ZKF1_9HYPH</name>
<dbReference type="InterPro" id="IPR014207">
    <property type="entry name" value="Cyt_c_ubiqinol_oxidase_su1"/>
</dbReference>
<dbReference type="Proteomes" id="UP000194137">
    <property type="component" value="Chromosome"/>
</dbReference>
<dbReference type="NCBIfam" id="TIGR02843">
    <property type="entry name" value="CyoB"/>
    <property type="match status" value="1"/>
</dbReference>
<dbReference type="PANTHER" id="PTHR10422:SF35">
    <property type="entry name" value="CYTOCHROME BO(3) UBIQUINOL OXIDASE SUBUNIT 1"/>
    <property type="match status" value="1"/>
</dbReference>
<keyword evidence="9 14" id="KW-0249">Electron transport</keyword>
<evidence type="ECO:0000256" key="6">
    <source>
        <dbReference type="ARBA" id="ARBA00022660"/>
    </source>
</evidence>
<dbReference type="PRINTS" id="PR01165">
    <property type="entry name" value="CYCOXIDASEI"/>
</dbReference>
<dbReference type="RefSeq" id="WP_086086112.1">
    <property type="nucleotide sequence ID" value="NZ_CP021112.1"/>
</dbReference>
<keyword evidence="10" id="KW-1133">Transmembrane helix</keyword>
<dbReference type="OrthoDB" id="9803294at2"/>
<dbReference type="InterPro" id="IPR023615">
    <property type="entry name" value="Cyt_c_Oxase_su1_BS"/>
</dbReference>
<comment type="subcellular location">
    <subcellularLocation>
        <location evidence="1">Cell membrane</location>
        <topology evidence="1">Multi-pass membrane protein</topology>
    </subcellularLocation>
</comment>
<keyword evidence="3 14" id="KW-0813">Transport</keyword>
<protein>
    <submittedName>
        <fullName evidence="15">Cytochrome o ubiquinol oxidase subunit I</fullName>
    </submittedName>
</protein>
<organism evidence="15 16">
    <name type="scientific">Pseudorhodoplanes sinuspersici</name>
    <dbReference type="NCBI Taxonomy" id="1235591"/>
    <lineage>
        <taxon>Bacteria</taxon>
        <taxon>Pseudomonadati</taxon>
        <taxon>Pseudomonadota</taxon>
        <taxon>Alphaproteobacteria</taxon>
        <taxon>Hyphomicrobiales</taxon>
        <taxon>Pseudorhodoplanes</taxon>
    </lineage>
</organism>
<evidence type="ECO:0000256" key="10">
    <source>
        <dbReference type="ARBA" id="ARBA00022989"/>
    </source>
</evidence>
<dbReference type="InterPro" id="IPR036927">
    <property type="entry name" value="Cyt_c_oxase-like_su1_sf"/>
</dbReference>
<sequence length="677" mass="75599">MFGNLTIDALPFYSWVAMSGALVTVGGALAVMAGITWLGQWRNLWSEWLTSVDHKRIGIMYVILALIMLMRGFIDAIMMRSQQAISLNSDGYLPPGHFDQIFSSHGTIMVFFMAMPFLTGLINIVVPQQIGARDVAFPFVNSVSLWLTTAGAGLILVSLVIGKFSTAGWTGYPPYSGVEYSPGVGVDYWLWAILISGVGTTLTGINFVVTILKLRAPGMNLMRMPLFVWTALCTSILMTFAFPALTVVASLLWLDRTIGMHFFTNAGGGNMMNYANLFWIWGHPEVYILILPAFGIYSEVVATFSAKRLFGYTSLVYATASIAVLSFTVWLHHFFTMGASANVNAFFGIATMIIAVPTGVKVFDWLFTMYRGRITFHPSMLWTLGFIVTFVIGGMTGVLLALPPVNYLVHNTTFLVAHFHNMLIPGALFGYFAGYMYWFPKAFGFELNERWGVRSFWCWLIGFYLAFMPLYVLGLMGMPRRMEHYNIAQWQPYLIVAALGAALILLGIIFLIVQLVVSVRHRQGTVDLSGDPWNGRTLEWLTSSPPAPYNFAVVPDVRDIDAFHDMKKRGVAYRRPDRYQDIYMPRSTGAGVFLGVLAFLLGFAMVWHIWWMAIACTIGMWAVIIARTYNDDTEYRLSAADVEKIEDRRYQALASAARSRNVIAPGLSDQPVTESPT</sequence>
<keyword evidence="13" id="KW-0472">Membrane</keyword>
<dbReference type="STRING" id="1235591.CAK95_00875"/>
<evidence type="ECO:0000256" key="1">
    <source>
        <dbReference type="ARBA" id="ARBA00004651"/>
    </source>
</evidence>
<keyword evidence="16" id="KW-1185">Reference proteome</keyword>
<dbReference type="PROSITE" id="PS50855">
    <property type="entry name" value="COX1"/>
    <property type="match status" value="1"/>
</dbReference>
<evidence type="ECO:0000256" key="13">
    <source>
        <dbReference type="ARBA" id="ARBA00023136"/>
    </source>
</evidence>
<dbReference type="PANTHER" id="PTHR10422">
    <property type="entry name" value="CYTOCHROME C OXIDASE SUBUNIT 1"/>
    <property type="match status" value="1"/>
</dbReference>
<evidence type="ECO:0000256" key="2">
    <source>
        <dbReference type="ARBA" id="ARBA00009578"/>
    </source>
</evidence>
<evidence type="ECO:0000256" key="12">
    <source>
        <dbReference type="ARBA" id="ARBA00023008"/>
    </source>
</evidence>
<accession>A0A1W6ZKF1</accession>
<dbReference type="GO" id="GO:0005886">
    <property type="term" value="C:plasma membrane"/>
    <property type="evidence" value="ECO:0007669"/>
    <property type="project" value="UniProtKB-SubCell"/>
</dbReference>
<keyword evidence="11" id="KW-0408">Iron</keyword>
<dbReference type="CDD" id="cd01662">
    <property type="entry name" value="Ubiquinol_Oxidase_I"/>
    <property type="match status" value="1"/>
</dbReference>
<evidence type="ECO:0000256" key="4">
    <source>
        <dbReference type="ARBA" id="ARBA00022475"/>
    </source>
</evidence>
<dbReference type="AlphaFoldDB" id="A0A1W6ZKF1"/>
<keyword evidence="8" id="KW-0479">Metal-binding</keyword>
<dbReference type="InterPro" id="IPR000883">
    <property type="entry name" value="Cyt_C_Oxase_1"/>
</dbReference>
<dbReference type="GO" id="GO:0004129">
    <property type="term" value="F:cytochrome-c oxidase activity"/>
    <property type="evidence" value="ECO:0007669"/>
    <property type="project" value="InterPro"/>
</dbReference>
<dbReference type="EMBL" id="CP021112">
    <property type="protein sequence ID" value="ARP97792.1"/>
    <property type="molecule type" value="Genomic_DNA"/>
</dbReference>
<dbReference type="GO" id="GO:0046872">
    <property type="term" value="F:metal ion binding"/>
    <property type="evidence" value="ECO:0007669"/>
    <property type="project" value="UniProtKB-KW"/>
</dbReference>
<dbReference type="PROSITE" id="PS00077">
    <property type="entry name" value="COX1_CUB"/>
    <property type="match status" value="1"/>
</dbReference>
<evidence type="ECO:0000256" key="11">
    <source>
        <dbReference type="ARBA" id="ARBA00023004"/>
    </source>
</evidence>
<gene>
    <name evidence="15" type="ORF">CAK95_00875</name>
</gene>
<comment type="similarity">
    <text evidence="2 14">Belongs to the heme-copper respiratory oxidase family.</text>
</comment>
<dbReference type="KEGG" id="psin:CAK95_00875"/>
<keyword evidence="12" id="KW-0186">Copper</keyword>
<dbReference type="GO" id="GO:0009486">
    <property type="term" value="F:cytochrome bo3 ubiquinol oxidase activity"/>
    <property type="evidence" value="ECO:0007669"/>
    <property type="project" value="TreeGrafter"/>
</dbReference>